<dbReference type="EMBL" id="GL349435">
    <property type="protein sequence ID" value="KNC50523.1"/>
    <property type="molecule type" value="Genomic_DNA"/>
</dbReference>
<evidence type="ECO:0000259" key="8">
    <source>
        <dbReference type="Pfam" id="PF02687"/>
    </source>
</evidence>
<organism evidence="9 10">
    <name type="scientific">Thecamonas trahens ATCC 50062</name>
    <dbReference type="NCBI Taxonomy" id="461836"/>
    <lineage>
        <taxon>Eukaryota</taxon>
        <taxon>Apusozoa</taxon>
        <taxon>Apusomonadida</taxon>
        <taxon>Apusomonadidae</taxon>
        <taxon>Thecamonas</taxon>
    </lineage>
</organism>
<sequence length="737" mass="79151">MQSLEVEPHGAEDKVGRAAFGSWRAQSRFLVGHTCATVCSSKLNYCLGFSACMLVVFVSAVVMSVLSNAPVVFLRLSEAEVGEIDLQLVSAGWTGASLLNYTTVKEDSLSSAIGEAYTFHSPRVKFQADIMALSDCHPRAAAAAAASARHPFPSQWSYEPSSLTAPVCNDEAIEAIDPGRKPGPDGVVRRDPAKTCLQVLCSSEYTPLTQASVYAIDSAAEVRMGLGRAYTFGVIPPSSVLLHKNLATILGVSVGDTTYVSLSVRTQAQPNSVFRHFFQTLVDDDTAARDAFLNSTAYTNASEPWTSSDLANAFPYAEGKYRLPWAFRINLPLTVAGILPSSLGKFAASDTQAALVELGTLATALADALNANTTELQDVRSMLGASSMAEFASEINVNLPPPRIDPYLSSDFDTIQKNVLRFTSKVVYALGFNQLDADEPIVENLRATRFFSLFLGLILNIVIFILSGLSVLLIYSLLMVNVETRTFEMGTMRMLGMTKAGVVQLFLLQAFAYALPAYVVGMGVSQLAFYLLANLFESSTDVSISPWLSPAGIILATVLGLTIPVISALAPIRTALGVSLVAALQVSRSKQSAVKISLERNEDGKVSWALVVTGSTLAVFGFLVYYLLPLALLSFNLTLLLNIFFGLLIGMLLGLALLALNFQHMIERLLVFSSSRGGSRRPSPLSSSRTSSPTSCATARRPSCTRSRSPSSSLSRSRSRFKSRPLSTRSARPAAPA</sequence>
<reference evidence="9 10" key="1">
    <citation type="submission" date="2010-05" db="EMBL/GenBank/DDBJ databases">
        <title>The Genome Sequence of Thecamonas trahens ATCC 50062.</title>
        <authorList>
            <consortium name="The Broad Institute Genome Sequencing Platform"/>
            <person name="Russ C."/>
            <person name="Cuomo C."/>
            <person name="Shea T."/>
            <person name="Young S.K."/>
            <person name="Zeng Q."/>
            <person name="Koehrsen M."/>
            <person name="Haas B."/>
            <person name="Borodovsky M."/>
            <person name="Guigo R."/>
            <person name="Alvarado L."/>
            <person name="Berlin A."/>
            <person name="Bochicchio J."/>
            <person name="Borenstein D."/>
            <person name="Chapman S."/>
            <person name="Chen Z."/>
            <person name="Freedman E."/>
            <person name="Gellesch M."/>
            <person name="Goldberg J."/>
            <person name="Griggs A."/>
            <person name="Gujja S."/>
            <person name="Heilman E."/>
            <person name="Heiman D."/>
            <person name="Hepburn T."/>
            <person name="Howarth C."/>
            <person name="Jen D."/>
            <person name="Larson L."/>
            <person name="Mehta T."/>
            <person name="Park D."/>
            <person name="Pearson M."/>
            <person name="Roberts A."/>
            <person name="Saif S."/>
            <person name="Shenoy N."/>
            <person name="Sisk P."/>
            <person name="Stolte C."/>
            <person name="Sykes S."/>
            <person name="Thomson T."/>
            <person name="Walk T."/>
            <person name="White J."/>
            <person name="Yandava C."/>
            <person name="Burger G."/>
            <person name="Gray M.W."/>
            <person name="Holland P.W.H."/>
            <person name="King N."/>
            <person name="Lang F.B.F."/>
            <person name="Roger A.J."/>
            <person name="Ruiz-Trillo I."/>
            <person name="Lander E."/>
            <person name="Nusbaum C."/>
        </authorList>
    </citation>
    <scope>NUCLEOTIDE SEQUENCE [LARGE SCALE GENOMIC DNA]</scope>
    <source>
        <strain evidence="9 10">ATCC 50062</strain>
    </source>
</reference>
<gene>
    <name evidence="9" type="ORF">AMSG_00684</name>
</gene>
<evidence type="ECO:0000256" key="2">
    <source>
        <dbReference type="ARBA" id="ARBA00022475"/>
    </source>
</evidence>
<evidence type="ECO:0000313" key="9">
    <source>
        <dbReference type="EMBL" id="KNC50523.1"/>
    </source>
</evidence>
<evidence type="ECO:0000256" key="6">
    <source>
        <dbReference type="SAM" id="MobiDB-lite"/>
    </source>
</evidence>
<dbReference type="eggNOG" id="ENOG502QQQ7">
    <property type="taxonomic scope" value="Eukaryota"/>
</dbReference>
<dbReference type="GO" id="GO:0005886">
    <property type="term" value="C:plasma membrane"/>
    <property type="evidence" value="ECO:0007669"/>
    <property type="project" value="UniProtKB-SubCell"/>
</dbReference>
<evidence type="ECO:0000256" key="4">
    <source>
        <dbReference type="ARBA" id="ARBA00022989"/>
    </source>
</evidence>
<evidence type="ECO:0000256" key="1">
    <source>
        <dbReference type="ARBA" id="ARBA00004651"/>
    </source>
</evidence>
<proteinExistence type="predicted"/>
<name>A0A0L0DGR6_THETB</name>
<dbReference type="OrthoDB" id="2126250at2759"/>
<evidence type="ECO:0000256" key="3">
    <source>
        <dbReference type="ARBA" id="ARBA00022692"/>
    </source>
</evidence>
<keyword evidence="3 7" id="KW-0812">Transmembrane</keyword>
<keyword evidence="10" id="KW-1185">Reference proteome</keyword>
<keyword evidence="4 7" id="KW-1133">Transmembrane helix</keyword>
<dbReference type="RefSeq" id="XP_013762415.1">
    <property type="nucleotide sequence ID" value="XM_013906961.1"/>
</dbReference>
<feature type="region of interest" description="Disordered" evidence="6">
    <location>
        <begin position="675"/>
        <end position="737"/>
    </location>
</feature>
<dbReference type="GeneID" id="25560477"/>
<evidence type="ECO:0000256" key="5">
    <source>
        <dbReference type="ARBA" id="ARBA00023136"/>
    </source>
</evidence>
<feature type="transmembrane region" description="Helical" evidence="7">
    <location>
        <begin position="45"/>
        <end position="66"/>
    </location>
</feature>
<feature type="transmembrane region" description="Helical" evidence="7">
    <location>
        <begin position="606"/>
        <end position="627"/>
    </location>
</feature>
<dbReference type="InterPro" id="IPR003838">
    <property type="entry name" value="ABC3_permease_C"/>
</dbReference>
<accession>A0A0L0DGR6</accession>
<feature type="transmembrane region" description="Helical" evidence="7">
    <location>
        <begin position="450"/>
        <end position="480"/>
    </location>
</feature>
<protein>
    <recommendedName>
        <fullName evidence="8">ABC3 transporter permease C-terminal domain-containing protein</fullName>
    </recommendedName>
</protein>
<dbReference type="Pfam" id="PF02687">
    <property type="entry name" value="FtsX"/>
    <property type="match status" value="1"/>
</dbReference>
<keyword evidence="5 7" id="KW-0472">Membrane</keyword>
<comment type="subcellular location">
    <subcellularLocation>
        <location evidence="1">Cell membrane</location>
        <topology evidence="1">Multi-pass membrane protein</topology>
    </subcellularLocation>
</comment>
<evidence type="ECO:0000313" key="10">
    <source>
        <dbReference type="Proteomes" id="UP000054408"/>
    </source>
</evidence>
<feature type="transmembrane region" description="Helical" evidence="7">
    <location>
        <begin position="501"/>
        <end position="533"/>
    </location>
</feature>
<keyword evidence="2" id="KW-1003">Cell membrane</keyword>
<feature type="compositionally biased region" description="Low complexity" evidence="6">
    <location>
        <begin position="675"/>
        <end position="716"/>
    </location>
</feature>
<dbReference type="AlphaFoldDB" id="A0A0L0DGR6"/>
<feature type="transmembrane region" description="Helical" evidence="7">
    <location>
        <begin position="553"/>
        <end position="586"/>
    </location>
</feature>
<dbReference type="Proteomes" id="UP000054408">
    <property type="component" value="Unassembled WGS sequence"/>
</dbReference>
<evidence type="ECO:0000256" key="7">
    <source>
        <dbReference type="SAM" id="Phobius"/>
    </source>
</evidence>
<feature type="domain" description="ABC3 transporter permease C-terminal" evidence="8">
    <location>
        <begin position="460"/>
        <end position="577"/>
    </location>
</feature>
<feature type="transmembrane region" description="Helical" evidence="7">
    <location>
        <begin position="639"/>
        <end position="660"/>
    </location>
</feature>
<dbReference type="PANTHER" id="PTHR32522">
    <property type="match status" value="1"/>
</dbReference>
<dbReference type="OMA" id="EGWIAWI"/>
<dbReference type="PANTHER" id="PTHR32522:SF3">
    <property type="entry name" value="ABC3 TRANSPORTER PERMEASE PROTEIN DOMAIN-CONTAINING PROTEIN"/>
    <property type="match status" value="1"/>
</dbReference>